<keyword evidence="2" id="KW-0812">Transmembrane</keyword>
<dbReference type="Pfam" id="PF14257">
    <property type="entry name" value="DUF4349"/>
    <property type="match status" value="1"/>
</dbReference>
<comment type="caution">
    <text evidence="5">The sequence shown here is derived from an EMBL/GenBank/DDBJ whole genome shotgun (WGS) entry which is preliminary data.</text>
</comment>
<reference evidence="6" key="1">
    <citation type="journal article" date="2019" name="Int. J. Syst. Evol. Microbiol.">
        <title>The Global Catalogue of Microorganisms (GCM) 10K type strain sequencing project: providing services to taxonomists for standard genome sequencing and annotation.</title>
        <authorList>
            <consortium name="The Broad Institute Genomics Platform"/>
            <consortium name="The Broad Institute Genome Sequencing Center for Infectious Disease"/>
            <person name="Wu L."/>
            <person name="Ma J."/>
        </authorList>
    </citation>
    <scope>NUCLEOTIDE SEQUENCE [LARGE SCALE GENOMIC DNA]</scope>
    <source>
        <strain evidence="6">CCUG 59778</strain>
    </source>
</reference>
<feature type="compositionally biased region" description="Low complexity" evidence="1">
    <location>
        <begin position="53"/>
        <end position="73"/>
    </location>
</feature>
<proteinExistence type="predicted"/>
<evidence type="ECO:0000313" key="5">
    <source>
        <dbReference type="EMBL" id="MFC5285915.1"/>
    </source>
</evidence>
<dbReference type="RefSeq" id="WP_378243294.1">
    <property type="nucleotide sequence ID" value="NZ_JBHSKF010000001.1"/>
</dbReference>
<dbReference type="EMBL" id="JBHSKF010000001">
    <property type="protein sequence ID" value="MFC5285915.1"/>
    <property type="molecule type" value="Genomic_DNA"/>
</dbReference>
<feature type="signal peptide" evidence="3">
    <location>
        <begin position="1"/>
        <end position="27"/>
    </location>
</feature>
<keyword evidence="2" id="KW-1133">Transmembrane helix</keyword>
<dbReference type="Proteomes" id="UP001596157">
    <property type="component" value="Unassembled WGS sequence"/>
</dbReference>
<sequence length="315" mass="32993">MNTKRLLSVLLLAAIGTAGCTSSSDSAGSSGEYAVAPAPAQDSGGAAADREAAAPAQAAPTQAAPPAEAKAAQVSQPGVERSLIRTASLSMTVPTGDATIADAVFDARAIVSGAGGYTGDQDVERTRATMTLHVPSDQLDRVVDELTKIGKVVSSTQTAEDVTEQLVDVDSRVKTQRASLDRVRALLAKAVDIDEIVRIEAEVTRREADLESLLKRRETLSGQVAVSTVTLTFRQSGDVAAPPVREDEGLGAAFKDGWSAFTGFVGSVAESLARLLPFLVLLGIAAVVAWVRWVRPARQRRRVVPVVGREVPQEG</sequence>
<keyword evidence="3" id="KW-0732">Signal</keyword>
<dbReference type="InterPro" id="IPR025645">
    <property type="entry name" value="DUF4349"/>
</dbReference>
<protein>
    <submittedName>
        <fullName evidence="5">DUF4349 domain-containing protein</fullName>
    </submittedName>
</protein>
<evidence type="ECO:0000256" key="3">
    <source>
        <dbReference type="SAM" id="SignalP"/>
    </source>
</evidence>
<evidence type="ECO:0000313" key="6">
    <source>
        <dbReference type="Proteomes" id="UP001596157"/>
    </source>
</evidence>
<keyword evidence="2" id="KW-0472">Membrane</keyword>
<gene>
    <name evidence="5" type="ORF">ACFPM7_02535</name>
</gene>
<feature type="chain" id="PRO_5046831898" evidence="3">
    <location>
        <begin position="28"/>
        <end position="315"/>
    </location>
</feature>
<evidence type="ECO:0000256" key="1">
    <source>
        <dbReference type="SAM" id="MobiDB-lite"/>
    </source>
</evidence>
<feature type="transmembrane region" description="Helical" evidence="2">
    <location>
        <begin position="275"/>
        <end position="294"/>
    </location>
</feature>
<feature type="compositionally biased region" description="Low complexity" evidence="1">
    <location>
        <begin position="20"/>
        <end position="31"/>
    </location>
</feature>
<evidence type="ECO:0000259" key="4">
    <source>
        <dbReference type="Pfam" id="PF14257"/>
    </source>
</evidence>
<name>A0ABW0EII7_9PSEU</name>
<keyword evidence="6" id="KW-1185">Reference proteome</keyword>
<feature type="region of interest" description="Disordered" evidence="1">
    <location>
        <begin position="20"/>
        <end position="78"/>
    </location>
</feature>
<feature type="domain" description="DUF4349" evidence="4">
    <location>
        <begin position="81"/>
        <end position="290"/>
    </location>
</feature>
<accession>A0ABW0EII7</accession>
<evidence type="ECO:0000256" key="2">
    <source>
        <dbReference type="SAM" id="Phobius"/>
    </source>
</evidence>
<organism evidence="5 6">
    <name type="scientific">Actinokineospora guangxiensis</name>
    <dbReference type="NCBI Taxonomy" id="1490288"/>
    <lineage>
        <taxon>Bacteria</taxon>
        <taxon>Bacillati</taxon>
        <taxon>Actinomycetota</taxon>
        <taxon>Actinomycetes</taxon>
        <taxon>Pseudonocardiales</taxon>
        <taxon>Pseudonocardiaceae</taxon>
        <taxon>Actinokineospora</taxon>
    </lineage>
</organism>
<dbReference type="PROSITE" id="PS51257">
    <property type="entry name" value="PROKAR_LIPOPROTEIN"/>
    <property type="match status" value="1"/>
</dbReference>